<evidence type="ECO:0000256" key="1">
    <source>
        <dbReference type="SAM" id="MobiDB-lite"/>
    </source>
</evidence>
<evidence type="ECO:0000313" key="6">
    <source>
        <dbReference type="Proteomes" id="UP000182793"/>
    </source>
</evidence>
<dbReference type="PANTHER" id="PTHR34475">
    <property type="match status" value="1"/>
</dbReference>
<dbReference type="RefSeq" id="WP_039696093.1">
    <property type="nucleotide sequence ID" value="NZ_AUZH01000010.1"/>
</dbReference>
<accession>A0A091BW36</accession>
<dbReference type="InterPro" id="IPR050400">
    <property type="entry name" value="Bact_Cytoskel_RodZ"/>
</dbReference>
<comment type="caution">
    <text evidence="3">The sequence shown here is derived from an EMBL/GenBank/DDBJ whole genome shotgun (WGS) entry which is preliminary data.</text>
</comment>
<keyword evidence="2" id="KW-0472">Membrane</keyword>
<dbReference type="InterPro" id="IPR001387">
    <property type="entry name" value="Cro/C1-type_HTH"/>
</dbReference>
<evidence type="ECO:0000313" key="3">
    <source>
        <dbReference type="EMBL" id="KFN88685.1"/>
    </source>
</evidence>
<keyword evidence="2" id="KW-1133">Transmembrane helix</keyword>
<dbReference type="InterPro" id="IPR010982">
    <property type="entry name" value="Lambda_DNA-bd_dom_sf"/>
</dbReference>
<feature type="region of interest" description="Disordered" evidence="1">
    <location>
        <begin position="106"/>
        <end position="133"/>
    </location>
</feature>
<dbReference type="EMBL" id="FOTG01000012">
    <property type="protein sequence ID" value="SFL43516.1"/>
    <property type="molecule type" value="Genomic_DNA"/>
</dbReference>
<dbReference type="Gene3D" id="1.10.260.40">
    <property type="entry name" value="lambda repressor-like DNA-binding domains"/>
    <property type="match status" value="1"/>
</dbReference>
<gene>
    <name evidence="3" type="ORF">H702_01565</name>
    <name evidence="4" type="ORF">SAMN02910290_01784</name>
</gene>
<evidence type="ECO:0000313" key="5">
    <source>
        <dbReference type="Proteomes" id="UP000029382"/>
    </source>
</evidence>
<dbReference type="PANTHER" id="PTHR34475:SF1">
    <property type="entry name" value="CYTOSKELETON PROTEIN RODZ"/>
    <property type="match status" value="1"/>
</dbReference>
<reference evidence="3 5" key="1">
    <citation type="journal article" date="2014" name="Genome Announc.">
        <title>Draft Genome Sequences of Streptococcus bovis Strains ATCC 33317 and JB1.</title>
        <authorList>
            <person name="Benahmed F.H."/>
            <person name="Gopinath G.R."/>
            <person name="Harbottle H."/>
            <person name="Cotta M.A."/>
            <person name="Luo Y."/>
            <person name="Henderson C."/>
            <person name="Teri P."/>
            <person name="Soppet D."/>
            <person name="Rasmussen M."/>
            <person name="Whitehead T.R."/>
            <person name="Davidson M."/>
        </authorList>
    </citation>
    <scope>NUCLEOTIDE SEQUENCE [LARGE SCALE GENOMIC DNA]</scope>
    <source>
        <strain evidence="3 5">JB1</strain>
    </source>
</reference>
<organism evidence="3 5">
    <name type="scientific">Streptococcus equinus JB1</name>
    <dbReference type="NCBI Taxonomy" id="1294274"/>
    <lineage>
        <taxon>Bacteria</taxon>
        <taxon>Bacillati</taxon>
        <taxon>Bacillota</taxon>
        <taxon>Bacilli</taxon>
        <taxon>Lactobacillales</taxon>
        <taxon>Streptococcaceae</taxon>
        <taxon>Streptococcus</taxon>
    </lineage>
</organism>
<dbReference type="GO" id="GO:0003677">
    <property type="term" value="F:DNA binding"/>
    <property type="evidence" value="ECO:0007669"/>
    <property type="project" value="InterPro"/>
</dbReference>
<proteinExistence type="predicted"/>
<dbReference type="Pfam" id="PF13413">
    <property type="entry name" value="HTH_25"/>
    <property type="match status" value="1"/>
</dbReference>
<evidence type="ECO:0000313" key="4">
    <source>
        <dbReference type="EMBL" id="SFL43516.1"/>
    </source>
</evidence>
<keyword evidence="6" id="KW-1185">Reference proteome</keyword>
<keyword evidence="2" id="KW-0812">Transmembrane</keyword>
<dbReference type="CDD" id="cd00093">
    <property type="entry name" value="HTH_XRE"/>
    <property type="match status" value="1"/>
</dbReference>
<name>A0A091BW36_STREI</name>
<protein>
    <submittedName>
        <fullName evidence="3">Membrane protein</fullName>
    </submittedName>
    <submittedName>
        <fullName evidence="4">Protein RodZ, contains Xre-like HTH and DUF4115 domains</fullName>
    </submittedName>
</protein>
<dbReference type="Proteomes" id="UP000182793">
    <property type="component" value="Unassembled WGS sequence"/>
</dbReference>
<reference evidence="4 6" key="2">
    <citation type="submission" date="2016-10" db="EMBL/GenBank/DDBJ databases">
        <authorList>
            <person name="Varghese N."/>
            <person name="Submissions S."/>
        </authorList>
    </citation>
    <scope>NUCLEOTIDE SEQUENCE [LARGE SCALE GENOMIC DNA]</scope>
    <source>
        <strain evidence="4 6">JB1</strain>
    </source>
</reference>
<feature type="transmembrane region" description="Helical" evidence="2">
    <location>
        <begin position="144"/>
        <end position="166"/>
    </location>
</feature>
<dbReference type="Proteomes" id="UP000029382">
    <property type="component" value="Unassembled WGS sequence"/>
</dbReference>
<feature type="compositionally biased region" description="Low complexity" evidence="1">
    <location>
        <begin position="177"/>
        <end position="203"/>
    </location>
</feature>
<dbReference type="AlphaFoldDB" id="A0A091BW36"/>
<sequence>MREETIGEILRKGRVAKNLTLEDVEEKTAIPSPHLLALELEKFKLIPKDEVETYLQQYAELVDVDAAELLKRYRAQVFASSIETAPVVAEDEKITIVPSHKKVAKTAPVSVSKPKPEPKPEQTDDFGVGSRSSRYKSSEKTATYLPIILLCLVALGILAFVSFVTWTQLQSDSNQAKPSYSVVHSSSSSSSSTPESSSTSESSSSEEKSLKMETEGGGSNLTVNLSNVTDSLTVDISLAGADSSWVSVSNSEAGDAGTLLSSTGVSSYSATLPAGTKTSVITLGVTAGVNVSINGQAVDTSALTSTTLSYITINIQ</sequence>
<feature type="region of interest" description="Disordered" evidence="1">
    <location>
        <begin position="177"/>
        <end position="222"/>
    </location>
</feature>
<dbReference type="EMBL" id="AUZH01000010">
    <property type="protein sequence ID" value="KFN88685.1"/>
    <property type="molecule type" value="Genomic_DNA"/>
</dbReference>
<evidence type="ECO:0000256" key="2">
    <source>
        <dbReference type="SAM" id="Phobius"/>
    </source>
</evidence>
<feature type="compositionally biased region" description="Basic and acidic residues" evidence="1">
    <location>
        <begin position="205"/>
        <end position="214"/>
    </location>
</feature>